<dbReference type="EMBL" id="JAGPNL010000001">
    <property type="protein sequence ID" value="MBQ0825250.1"/>
    <property type="molecule type" value="Genomic_DNA"/>
</dbReference>
<dbReference type="PANTHER" id="PTHR43802">
    <property type="entry name" value="ENOYL-COA HYDRATASE"/>
    <property type="match status" value="1"/>
</dbReference>
<sequence length="244" mass="24812">MSATTAGPATVTATRRGAATWIEWDNGERNLLDLEVTRALVRVLREADEDPEAAVIVLAGSARAFCGGADLAKLKATGTAREFAAEVVGLLGLLPLLRKPVLAAVRGDALASGFSLVLLADAAVAAEDAVLGTVEVAGGGWPMIAQVPVRHLLPAKAATYNLVTGLPFTAARLAELGVLAATATADEVDARTRELAEAAARSGALAATGRRALAELSVNAGYAADLDAALAHFVAMLEPKEGAA</sequence>
<dbReference type="Gene3D" id="3.90.226.10">
    <property type="entry name" value="2-enoyl-CoA Hydratase, Chain A, domain 1"/>
    <property type="match status" value="1"/>
</dbReference>
<dbReference type="InterPro" id="IPR001753">
    <property type="entry name" value="Enoyl-CoA_hydra/iso"/>
</dbReference>
<dbReference type="CDD" id="cd06558">
    <property type="entry name" value="crotonase-like"/>
    <property type="match status" value="1"/>
</dbReference>
<dbReference type="PANTHER" id="PTHR43802:SF1">
    <property type="entry name" value="IP11341P-RELATED"/>
    <property type="match status" value="1"/>
</dbReference>
<dbReference type="AlphaFoldDB" id="A0A941AYN6"/>
<accession>A0A941AYN6</accession>
<protein>
    <submittedName>
        <fullName evidence="2">Enoyl-CoA hydratase/isomerase family protein</fullName>
    </submittedName>
</protein>
<dbReference type="RefSeq" id="WP_210867939.1">
    <property type="nucleotide sequence ID" value="NZ_JAGPNL010000001.1"/>
</dbReference>
<evidence type="ECO:0000256" key="1">
    <source>
        <dbReference type="ARBA" id="ARBA00005254"/>
    </source>
</evidence>
<evidence type="ECO:0000313" key="2">
    <source>
        <dbReference type="EMBL" id="MBQ0825250.1"/>
    </source>
</evidence>
<comment type="caution">
    <text evidence="2">The sequence shown here is derived from an EMBL/GenBank/DDBJ whole genome shotgun (WGS) entry which is preliminary data.</text>
</comment>
<dbReference type="Proteomes" id="UP000677875">
    <property type="component" value="Unassembled WGS sequence"/>
</dbReference>
<gene>
    <name evidence="2" type="ORF">J5Y05_01790</name>
</gene>
<comment type="similarity">
    <text evidence="1">Belongs to the enoyl-CoA hydratase/isomerase family.</text>
</comment>
<keyword evidence="3" id="KW-1185">Reference proteome</keyword>
<evidence type="ECO:0000313" key="3">
    <source>
        <dbReference type="Proteomes" id="UP000677875"/>
    </source>
</evidence>
<dbReference type="InterPro" id="IPR029045">
    <property type="entry name" value="ClpP/crotonase-like_dom_sf"/>
</dbReference>
<reference evidence="2" key="1">
    <citation type="submission" date="2021-04" db="EMBL/GenBank/DDBJ databases">
        <title>Genome seq and assembly of Streptomyces sp. RG38.</title>
        <authorList>
            <person name="Chhetri G."/>
        </authorList>
    </citation>
    <scope>NUCLEOTIDE SEQUENCE</scope>
    <source>
        <strain evidence="2">RG38</strain>
    </source>
</reference>
<proteinExistence type="inferred from homology"/>
<dbReference type="GO" id="GO:0003824">
    <property type="term" value="F:catalytic activity"/>
    <property type="evidence" value="ECO:0007669"/>
    <property type="project" value="UniProtKB-ARBA"/>
</dbReference>
<dbReference type="SUPFAM" id="SSF52096">
    <property type="entry name" value="ClpP/crotonase"/>
    <property type="match status" value="1"/>
</dbReference>
<name>A0A941AYN6_9ACTN</name>
<organism evidence="2 3">
    <name type="scientific">Streptomyces tagetis</name>
    <dbReference type="NCBI Taxonomy" id="2820809"/>
    <lineage>
        <taxon>Bacteria</taxon>
        <taxon>Bacillati</taxon>
        <taxon>Actinomycetota</taxon>
        <taxon>Actinomycetes</taxon>
        <taxon>Kitasatosporales</taxon>
        <taxon>Streptomycetaceae</taxon>
        <taxon>Streptomyces</taxon>
    </lineage>
</organism>
<dbReference type="Pfam" id="PF00378">
    <property type="entry name" value="ECH_1"/>
    <property type="match status" value="1"/>
</dbReference>